<evidence type="ECO:0000256" key="1">
    <source>
        <dbReference type="ARBA" id="ARBA00000822"/>
    </source>
</evidence>
<evidence type="ECO:0000256" key="11">
    <source>
        <dbReference type="RuleBase" id="RU004453"/>
    </source>
</evidence>
<dbReference type="PROSITE" id="PS01095">
    <property type="entry name" value="GH18_1"/>
    <property type="match status" value="1"/>
</dbReference>
<dbReference type="PROSITE" id="PS51910">
    <property type="entry name" value="GH18_2"/>
    <property type="match status" value="1"/>
</dbReference>
<dbReference type="AlphaFoldDB" id="A0A8X8ZMZ3"/>
<comment type="similarity">
    <text evidence="11">Belongs to the glycosyl hydrolase 18 family.</text>
</comment>
<evidence type="ECO:0000256" key="9">
    <source>
        <dbReference type="ARBA" id="ARBA00059418"/>
    </source>
</evidence>
<comment type="function">
    <text evidence="9">This protein functions as a defense against chitin containing fungal pathogens.</text>
</comment>
<dbReference type="InterPro" id="IPR017853">
    <property type="entry name" value="GH"/>
</dbReference>
<keyword evidence="3 10" id="KW-0378">Hydrolase</keyword>
<protein>
    <recommendedName>
        <fullName evidence="2">chitinase</fullName>
        <ecNumber evidence="2">3.2.1.14</ecNumber>
    </recommendedName>
</protein>
<dbReference type="InterPro" id="IPR001223">
    <property type="entry name" value="Glyco_hydro18_cat"/>
</dbReference>
<dbReference type="GO" id="GO:0000272">
    <property type="term" value="P:polysaccharide catabolic process"/>
    <property type="evidence" value="ECO:0007669"/>
    <property type="project" value="UniProtKB-KW"/>
</dbReference>
<evidence type="ECO:0000313" key="15">
    <source>
        <dbReference type="Proteomes" id="UP000298416"/>
    </source>
</evidence>
<evidence type="ECO:0000256" key="3">
    <source>
        <dbReference type="ARBA" id="ARBA00022801"/>
    </source>
</evidence>
<evidence type="ECO:0000256" key="6">
    <source>
        <dbReference type="ARBA" id="ARBA00023277"/>
    </source>
</evidence>
<evidence type="ECO:0000256" key="8">
    <source>
        <dbReference type="ARBA" id="ARBA00023326"/>
    </source>
</evidence>
<reference evidence="14" key="2">
    <citation type="submission" date="2020-08" db="EMBL/GenBank/DDBJ databases">
        <title>Plant Genome Project.</title>
        <authorList>
            <person name="Zhang R.-G."/>
        </authorList>
    </citation>
    <scope>NUCLEOTIDE SEQUENCE</scope>
    <source>
        <strain evidence="14">Huo1</strain>
        <tissue evidence="14">Leaf</tissue>
    </source>
</reference>
<evidence type="ECO:0000256" key="4">
    <source>
        <dbReference type="ARBA" id="ARBA00023024"/>
    </source>
</evidence>
<dbReference type="GO" id="GO:0008843">
    <property type="term" value="F:endochitinase activity"/>
    <property type="evidence" value="ECO:0007669"/>
    <property type="project" value="UniProtKB-EC"/>
</dbReference>
<keyword evidence="7 10" id="KW-0326">Glycosidase</keyword>
<evidence type="ECO:0000256" key="10">
    <source>
        <dbReference type="RuleBase" id="RU000489"/>
    </source>
</evidence>
<name>A0A8X8ZMZ3_SALSN</name>
<evidence type="ECO:0000256" key="5">
    <source>
        <dbReference type="ARBA" id="ARBA00023157"/>
    </source>
</evidence>
<evidence type="ECO:0000313" key="14">
    <source>
        <dbReference type="EMBL" id="KAG6409844.1"/>
    </source>
</evidence>
<dbReference type="PANTHER" id="PTHR45708">
    <property type="entry name" value="ENDOCHITINASE"/>
    <property type="match status" value="1"/>
</dbReference>
<dbReference type="PANTHER" id="PTHR45708:SF21">
    <property type="entry name" value="ACIDIC ENDOCHITINASE"/>
    <property type="match status" value="1"/>
</dbReference>
<feature type="chain" id="PRO_5036453100" description="chitinase" evidence="12">
    <location>
        <begin position="28"/>
        <end position="304"/>
    </location>
</feature>
<proteinExistence type="inferred from homology"/>
<evidence type="ECO:0000256" key="7">
    <source>
        <dbReference type="ARBA" id="ARBA00023295"/>
    </source>
</evidence>
<dbReference type="CDD" id="cd02877">
    <property type="entry name" value="GH18_hevamine_XipI_class_III"/>
    <property type="match status" value="1"/>
</dbReference>
<dbReference type="Proteomes" id="UP000298416">
    <property type="component" value="Unassembled WGS sequence"/>
</dbReference>
<keyword evidence="15" id="KW-1185">Reference proteome</keyword>
<gene>
    <name evidence="14" type="ORF">SASPL_127886</name>
</gene>
<dbReference type="EMBL" id="PNBA02000010">
    <property type="protein sequence ID" value="KAG6409844.1"/>
    <property type="molecule type" value="Genomic_DNA"/>
</dbReference>
<dbReference type="Gene3D" id="3.20.20.80">
    <property type="entry name" value="Glycosidases"/>
    <property type="match status" value="1"/>
</dbReference>
<sequence length="304" mass="33006">MESRREFLSSLLVVLLLQALLRTSARGEGRRGGIAVYWGQNGNEGSLADTCATGRFAYVNIAFLNKFGGGQTPELNLAGHCNPATNSCRVVSDGIRACRRLGIKVMLSIGGGIGNYSLSSTDDALAFSIYLWNNFLGGKSASRPLGDAVLDGVDLDVEHGSVLYYDDLVRYLKRLGKYGRRVYVSGAPQCPFPDRVLGAALNTSLFDYVWVQFYNNPPCQYASGNSGNLVNSWMRWTRSVKARKIFLGLPAAPQAAGSGFIAADVLTAEILPVIRRSNNYGGVMLWSKYWDDQSGYSSAIVAKV</sequence>
<accession>A0A8X8ZMZ3</accession>
<evidence type="ECO:0000256" key="2">
    <source>
        <dbReference type="ARBA" id="ARBA00012729"/>
    </source>
</evidence>
<keyword evidence="5" id="KW-1015">Disulfide bond</keyword>
<dbReference type="EC" id="3.2.1.14" evidence="2"/>
<dbReference type="InterPro" id="IPR050542">
    <property type="entry name" value="Glycosyl_Hydrlase18_Chitinase"/>
</dbReference>
<comment type="caution">
    <text evidence="14">The sequence shown here is derived from an EMBL/GenBank/DDBJ whole genome shotgun (WGS) entry which is preliminary data.</text>
</comment>
<keyword evidence="8" id="KW-0624">Polysaccharide degradation</keyword>
<dbReference type="GO" id="GO:0005576">
    <property type="term" value="C:extracellular region"/>
    <property type="evidence" value="ECO:0007669"/>
    <property type="project" value="TreeGrafter"/>
</dbReference>
<dbReference type="InterPro" id="IPR001579">
    <property type="entry name" value="Glyco_hydro_18_chit_AS"/>
</dbReference>
<dbReference type="InterPro" id="IPR045321">
    <property type="entry name" value="Cts1-like"/>
</dbReference>
<organism evidence="14">
    <name type="scientific">Salvia splendens</name>
    <name type="common">Scarlet sage</name>
    <dbReference type="NCBI Taxonomy" id="180675"/>
    <lineage>
        <taxon>Eukaryota</taxon>
        <taxon>Viridiplantae</taxon>
        <taxon>Streptophyta</taxon>
        <taxon>Embryophyta</taxon>
        <taxon>Tracheophyta</taxon>
        <taxon>Spermatophyta</taxon>
        <taxon>Magnoliopsida</taxon>
        <taxon>eudicotyledons</taxon>
        <taxon>Gunneridae</taxon>
        <taxon>Pentapetalae</taxon>
        <taxon>asterids</taxon>
        <taxon>lamiids</taxon>
        <taxon>Lamiales</taxon>
        <taxon>Lamiaceae</taxon>
        <taxon>Nepetoideae</taxon>
        <taxon>Mentheae</taxon>
        <taxon>Salviinae</taxon>
        <taxon>Salvia</taxon>
        <taxon>Salvia subgen. Calosphace</taxon>
        <taxon>core Calosphace</taxon>
    </lineage>
</organism>
<dbReference type="SUPFAM" id="SSF51445">
    <property type="entry name" value="(Trans)glycosidases"/>
    <property type="match status" value="1"/>
</dbReference>
<keyword evidence="4" id="KW-0146">Chitin degradation</keyword>
<feature type="signal peptide" evidence="12">
    <location>
        <begin position="1"/>
        <end position="27"/>
    </location>
</feature>
<comment type="catalytic activity">
    <reaction evidence="1">
        <text>Random endo-hydrolysis of N-acetyl-beta-D-glucosaminide (1-&gt;4)-beta-linkages in chitin and chitodextrins.</text>
        <dbReference type="EC" id="3.2.1.14"/>
    </reaction>
</comment>
<dbReference type="GO" id="GO:0006032">
    <property type="term" value="P:chitin catabolic process"/>
    <property type="evidence" value="ECO:0007669"/>
    <property type="project" value="UniProtKB-KW"/>
</dbReference>
<dbReference type="FunFam" id="3.20.20.80:FF:000015">
    <property type="entry name" value="Acidic endochitinase SE2"/>
    <property type="match status" value="1"/>
</dbReference>
<keyword evidence="6" id="KW-0119">Carbohydrate metabolism</keyword>
<evidence type="ECO:0000256" key="12">
    <source>
        <dbReference type="SAM" id="SignalP"/>
    </source>
</evidence>
<keyword evidence="12" id="KW-0732">Signal</keyword>
<reference evidence="14" key="1">
    <citation type="submission" date="2018-01" db="EMBL/GenBank/DDBJ databases">
        <authorList>
            <person name="Mao J.F."/>
        </authorList>
    </citation>
    <scope>NUCLEOTIDE SEQUENCE</scope>
    <source>
        <strain evidence="14">Huo1</strain>
        <tissue evidence="14">Leaf</tissue>
    </source>
</reference>
<evidence type="ECO:0000259" key="13">
    <source>
        <dbReference type="PROSITE" id="PS51910"/>
    </source>
</evidence>
<feature type="domain" description="GH18" evidence="13">
    <location>
        <begin position="32"/>
        <end position="304"/>
    </location>
</feature>
<dbReference type="Pfam" id="PF00704">
    <property type="entry name" value="Glyco_hydro_18"/>
    <property type="match status" value="1"/>
</dbReference>